<dbReference type="PROSITE" id="PS50913">
    <property type="entry name" value="GRIP"/>
    <property type="match status" value="1"/>
</dbReference>
<feature type="compositionally biased region" description="Polar residues" evidence="7">
    <location>
        <begin position="442"/>
        <end position="451"/>
    </location>
</feature>
<evidence type="ECO:0000256" key="7">
    <source>
        <dbReference type="SAM" id="MobiDB-lite"/>
    </source>
</evidence>
<dbReference type="HOGENOM" id="CLU_002906_0_0_1"/>
<dbReference type="OrthoDB" id="1926336at2759"/>
<feature type="compositionally biased region" description="Basic and acidic residues" evidence="7">
    <location>
        <begin position="414"/>
        <end position="430"/>
    </location>
</feature>
<name>M7SC61_EUTLA</name>
<evidence type="ECO:0000256" key="2">
    <source>
        <dbReference type="ARBA" id="ARBA00004496"/>
    </source>
</evidence>
<feature type="domain" description="GRIP" evidence="8">
    <location>
        <begin position="1111"/>
        <end position="1161"/>
    </location>
</feature>
<feature type="compositionally biased region" description="Basic and acidic residues" evidence="7">
    <location>
        <begin position="456"/>
        <end position="476"/>
    </location>
</feature>
<gene>
    <name evidence="9" type="ORF">UCREL1_11331</name>
</gene>
<keyword evidence="4 6" id="KW-0175">Coiled coil</keyword>
<accession>M7SC61</accession>
<evidence type="ECO:0000259" key="8">
    <source>
        <dbReference type="PROSITE" id="PS50913"/>
    </source>
</evidence>
<feature type="region of interest" description="Disordered" evidence="7">
    <location>
        <begin position="259"/>
        <end position="301"/>
    </location>
</feature>
<evidence type="ECO:0000256" key="1">
    <source>
        <dbReference type="ARBA" id="ARBA00004184"/>
    </source>
</evidence>
<keyword evidence="3" id="KW-0963">Cytoplasm</keyword>
<feature type="compositionally biased region" description="Low complexity" evidence="7">
    <location>
        <begin position="544"/>
        <end position="561"/>
    </location>
</feature>
<dbReference type="SMART" id="SM00755">
    <property type="entry name" value="Grip"/>
    <property type="match status" value="1"/>
</dbReference>
<comment type="subcellular location">
    <subcellularLocation>
        <location evidence="2">Cytoplasm</location>
    </subcellularLocation>
    <subcellularLocation>
        <location evidence="1">Endomembrane system</location>
        <topology evidence="1">Peripheral membrane protein</topology>
    </subcellularLocation>
</comment>
<dbReference type="eggNOG" id="ENOG502S0A5">
    <property type="taxonomic scope" value="Eukaryota"/>
</dbReference>
<feature type="compositionally biased region" description="Gly residues" evidence="7">
    <location>
        <begin position="1065"/>
        <end position="1078"/>
    </location>
</feature>
<proteinExistence type="predicted"/>
<feature type="compositionally biased region" description="Basic and acidic residues" evidence="7">
    <location>
        <begin position="576"/>
        <end position="585"/>
    </location>
</feature>
<dbReference type="InterPro" id="IPR000237">
    <property type="entry name" value="GRIP_dom"/>
</dbReference>
<evidence type="ECO:0000256" key="6">
    <source>
        <dbReference type="SAM" id="Coils"/>
    </source>
</evidence>
<feature type="compositionally biased region" description="Low complexity" evidence="7">
    <location>
        <begin position="1079"/>
        <end position="1093"/>
    </location>
</feature>
<feature type="compositionally biased region" description="Basic and acidic residues" evidence="7">
    <location>
        <begin position="277"/>
        <end position="287"/>
    </location>
</feature>
<evidence type="ECO:0000256" key="4">
    <source>
        <dbReference type="ARBA" id="ARBA00023054"/>
    </source>
</evidence>
<dbReference type="GO" id="GO:0005794">
    <property type="term" value="C:Golgi apparatus"/>
    <property type="evidence" value="ECO:0007669"/>
    <property type="project" value="TreeGrafter"/>
</dbReference>
<dbReference type="PANTHER" id="PTHR23157:SF25">
    <property type="entry name" value="GRIP AND COILED-COIL DOMAIN-CONTAINING PROTEIN 1"/>
    <property type="match status" value="1"/>
</dbReference>
<evidence type="ECO:0000313" key="9">
    <source>
        <dbReference type="EMBL" id="EMR61742.1"/>
    </source>
</evidence>
<feature type="coiled-coil region" evidence="6">
    <location>
        <begin position="880"/>
        <end position="1062"/>
    </location>
</feature>
<dbReference type="OMA" id="NIGQDHV"/>
<feature type="compositionally biased region" description="Basic and acidic residues" evidence="7">
    <location>
        <begin position="18"/>
        <end position="35"/>
    </location>
</feature>
<feature type="compositionally biased region" description="Polar residues" evidence="7">
    <location>
        <begin position="499"/>
        <end position="515"/>
    </location>
</feature>
<keyword evidence="5" id="KW-0472">Membrane</keyword>
<dbReference type="AlphaFoldDB" id="M7SC61"/>
<dbReference type="EMBL" id="KB707561">
    <property type="protein sequence ID" value="EMR61742.1"/>
    <property type="molecule type" value="Genomic_DNA"/>
</dbReference>
<feature type="coiled-coil region" evidence="6">
    <location>
        <begin position="716"/>
        <end position="851"/>
    </location>
</feature>
<evidence type="ECO:0000313" key="10">
    <source>
        <dbReference type="Proteomes" id="UP000012174"/>
    </source>
</evidence>
<evidence type="ECO:0000256" key="3">
    <source>
        <dbReference type="ARBA" id="ARBA00022490"/>
    </source>
</evidence>
<feature type="compositionally biased region" description="Gly residues" evidence="7">
    <location>
        <begin position="1094"/>
        <end position="1103"/>
    </location>
</feature>
<feature type="compositionally biased region" description="Basic residues" evidence="7">
    <location>
        <begin position="526"/>
        <end position="537"/>
    </location>
</feature>
<dbReference type="KEGG" id="ela:UCREL1_11331"/>
<reference evidence="10" key="1">
    <citation type="journal article" date="2013" name="Genome Announc.">
        <title>Draft genome sequence of the grapevine dieback fungus Eutypa lata UCR-EL1.</title>
        <authorList>
            <person name="Blanco-Ulate B."/>
            <person name="Rolshausen P.E."/>
            <person name="Cantu D."/>
        </authorList>
    </citation>
    <scope>NUCLEOTIDE SEQUENCE [LARGE SCALE GENOMIC DNA]</scope>
    <source>
        <strain evidence="10">UCR-EL1</strain>
    </source>
</reference>
<dbReference type="Pfam" id="PF01465">
    <property type="entry name" value="GRIP"/>
    <property type="match status" value="1"/>
</dbReference>
<organism evidence="9 10">
    <name type="scientific">Eutypa lata (strain UCR-EL1)</name>
    <name type="common">Grapevine dieback disease fungus</name>
    <name type="synonym">Eutypa armeniacae</name>
    <dbReference type="NCBI Taxonomy" id="1287681"/>
    <lineage>
        <taxon>Eukaryota</taxon>
        <taxon>Fungi</taxon>
        <taxon>Dikarya</taxon>
        <taxon>Ascomycota</taxon>
        <taxon>Pezizomycotina</taxon>
        <taxon>Sordariomycetes</taxon>
        <taxon>Xylariomycetidae</taxon>
        <taxon>Xylariales</taxon>
        <taxon>Diatrypaceae</taxon>
        <taxon>Eutypa</taxon>
    </lineage>
</organism>
<feature type="region of interest" description="Disordered" evidence="7">
    <location>
        <begin position="1065"/>
        <end position="1112"/>
    </location>
</feature>
<feature type="region of interest" description="Disordered" evidence="7">
    <location>
        <begin position="1"/>
        <end position="161"/>
    </location>
</feature>
<sequence length="1170" mass="129259">MFSSIKGAIDRTIAQEQARQKAFADHRSASSDRRSGSISRTNSTNSPARRRQKKPSQDTANGETGPNPDPAVFEAAFVIDDDDGDMSTRSNTPKPTPPEKDAKSVTEGQSSSDINKKEAKEEQNGEKSGQDAPSSGGKAKEDANTDAPGELPPQIRTKLRKLDKLESTYPELLRHYRVAHGRAVSVEPFERALRENTPLTTIKDPSALVEYLNQLNLKGDMVMDELKRVSTEKDSFKKKAEDAEKELASLKEEVTTLKTAKPEQGIAHIDTQTDITVAKKDEDESKPAHSPSGIKSPVSSILGVFSPKHKPVVSSDGDKDVSQDMFSYDDEIPQLQAEVASKSEEITKLQSEMTMLKEELAVAKENSAGLVENLEKVTRELSETRDKAAVQDSLQSQLDARNIEIQSLTDKLSETQSKFRELDTSLRNEKSNAGSAAKEQESQLATSSAKNTKLTTELKETGKAKVELEKKIKGLTEEINSLKTSKSEADKKVDELTKKIQSAPLQSPSYSQTLQVPPTTPTTGGSKKKNNKKKKKGGAGGAGAAAATTSPAVEPTPSETSEQAPESSDTEALQEEISKLKDEIVQKDTQIERLSKQRKTEEDLREEIENMQENLINIGQDHVEAKEKIKGLESEKATLQARITELEKEVATFTTNSETSSKLQAEYDAVKSEFDELKIKSHTLQSDLGAAQQLAQIRYKDLTDLRDVLSKAQPELKSLRQDSAALKTTRDDLAAKQGELRALEKKEKELKNEITRAQRLAADRESEIRQLNDRLAAEKTSRVRLEDERRVTGRDLRRSEAEKIELSAKAEKAERELQALKEDLATVTPKIKDLEASVASLEQERKLARDEADLRAQQYNNAQGLLGSMRDQTAELSVQLREARGHAEALDEELAEAQRHLAERSREGETMRRLLADVDGRAEQELRDLRTRLDAAVEERDRAEDEAATAARKRAREAEELKTKLRELEREVRGLSTERDGLVAREQEFKAKREEIESAERKAEDEVRDLQAAVQSLRDALEASEAQVREAEGQRTDLKRLLEEMRGRYEGVRKELRGVQARLVGGPGVADAAGGGSRGANSGRSSVESSRSGINGGGVGGRPGSASGTAAGDPSVDTMYLKTILLQFLEVKDEKVRSQLVPVLGKLLRFDRTDEQKWMAAVHHLSRPGR</sequence>
<dbReference type="InterPro" id="IPR051952">
    <property type="entry name" value="Golgi-autophagy_related"/>
</dbReference>
<dbReference type="Proteomes" id="UP000012174">
    <property type="component" value="Unassembled WGS sequence"/>
</dbReference>
<protein>
    <submittedName>
        <fullName evidence="9">Putative viral a-type inclusion protein repeat protein</fullName>
    </submittedName>
</protein>
<dbReference type="Gene3D" id="1.10.287.1490">
    <property type="match status" value="1"/>
</dbReference>
<keyword evidence="10" id="KW-1185">Reference proteome</keyword>
<feature type="coiled-coil region" evidence="6">
    <location>
        <begin position="332"/>
        <end position="387"/>
    </location>
</feature>
<dbReference type="STRING" id="1287681.M7SC61"/>
<feature type="compositionally biased region" description="Basic and acidic residues" evidence="7">
    <location>
        <begin position="485"/>
        <end position="498"/>
    </location>
</feature>
<feature type="region of interest" description="Disordered" evidence="7">
    <location>
        <begin position="414"/>
        <end position="585"/>
    </location>
</feature>
<dbReference type="PANTHER" id="PTHR23157">
    <property type="entry name" value="GRIP AND COILED-COIL DOMAIN-CONTAINING PROTEIN 1"/>
    <property type="match status" value="1"/>
</dbReference>
<evidence type="ECO:0000256" key="5">
    <source>
        <dbReference type="ARBA" id="ARBA00023136"/>
    </source>
</evidence>
<feature type="compositionally biased region" description="Basic and acidic residues" evidence="7">
    <location>
        <begin position="114"/>
        <end position="129"/>
    </location>
</feature>